<dbReference type="NCBIfam" id="TIGR01126">
    <property type="entry name" value="pdi_dom"/>
    <property type="match status" value="3"/>
</dbReference>
<dbReference type="InterPro" id="IPR013766">
    <property type="entry name" value="Thioredoxin_domain"/>
</dbReference>
<evidence type="ECO:0000313" key="15">
    <source>
        <dbReference type="Proteomes" id="UP001303046"/>
    </source>
</evidence>
<dbReference type="Gene3D" id="3.40.30.10">
    <property type="entry name" value="Glutaredoxin"/>
    <property type="match status" value="5"/>
</dbReference>
<organism evidence="14 15">
    <name type="scientific">Necator americanus</name>
    <name type="common">Human hookworm</name>
    <dbReference type="NCBI Taxonomy" id="51031"/>
    <lineage>
        <taxon>Eukaryota</taxon>
        <taxon>Metazoa</taxon>
        <taxon>Ecdysozoa</taxon>
        <taxon>Nematoda</taxon>
        <taxon>Chromadorea</taxon>
        <taxon>Rhabditida</taxon>
        <taxon>Rhabditina</taxon>
        <taxon>Rhabditomorpha</taxon>
        <taxon>Strongyloidea</taxon>
        <taxon>Ancylostomatidae</taxon>
        <taxon>Bunostominae</taxon>
        <taxon>Necator</taxon>
    </lineage>
</organism>
<dbReference type="Pfam" id="PF00085">
    <property type="entry name" value="Thioredoxin"/>
    <property type="match status" value="3"/>
</dbReference>
<comment type="catalytic activity">
    <reaction evidence="1 12">
        <text>Catalyzes the rearrangement of -S-S- bonds in proteins.</text>
        <dbReference type="EC" id="5.3.4.1"/>
    </reaction>
</comment>
<dbReference type="InterPro" id="IPR005792">
    <property type="entry name" value="Prot_disulphide_isomerase"/>
</dbReference>
<dbReference type="InterPro" id="IPR036249">
    <property type="entry name" value="Thioredoxin-like_sf"/>
</dbReference>
<keyword evidence="8" id="KW-1015">Disulfide bond</keyword>
<dbReference type="NCBIfam" id="TIGR01130">
    <property type="entry name" value="ER_PDI_fam"/>
    <property type="match status" value="1"/>
</dbReference>
<evidence type="ECO:0000256" key="4">
    <source>
        <dbReference type="ARBA" id="ARBA00012723"/>
    </source>
</evidence>
<dbReference type="EMBL" id="JAVFWL010000003">
    <property type="protein sequence ID" value="KAK6740964.1"/>
    <property type="molecule type" value="Genomic_DNA"/>
</dbReference>
<evidence type="ECO:0000256" key="5">
    <source>
        <dbReference type="ARBA" id="ARBA00022729"/>
    </source>
</evidence>
<keyword evidence="7" id="KW-0256">Endoplasmic reticulum</keyword>
<evidence type="ECO:0000313" key="14">
    <source>
        <dbReference type="EMBL" id="KAK6740964.1"/>
    </source>
</evidence>
<dbReference type="Pfam" id="PF13848">
    <property type="entry name" value="Thioredoxin_6"/>
    <property type="match status" value="1"/>
</dbReference>
<dbReference type="InterPro" id="IPR017937">
    <property type="entry name" value="Thioredoxin_CS"/>
</dbReference>
<reference evidence="14 15" key="1">
    <citation type="submission" date="2023-08" db="EMBL/GenBank/DDBJ databases">
        <title>A Necator americanus chromosomal reference genome.</title>
        <authorList>
            <person name="Ilik V."/>
            <person name="Petrzelkova K.J."/>
            <person name="Pardy F."/>
            <person name="Fuh T."/>
            <person name="Niatou-Singa F.S."/>
            <person name="Gouil Q."/>
            <person name="Baker L."/>
            <person name="Ritchie M.E."/>
            <person name="Jex A.R."/>
            <person name="Gazzola D."/>
            <person name="Li H."/>
            <person name="Toshio Fujiwara R."/>
            <person name="Zhan B."/>
            <person name="Aroian R.V."/>
            <person name="Pafco B."/>
            <person name="Schwarz E.M."/>
        </authorList>
    </citation>
    <scope>NUCLEOTIDE SEQUENCE [LARGE SCALE GENOMIC DNA]</scope>
    <source>
        <strain evidence="14 15">Aroian</strain>
        <tissue evidence="14">Whole animal</tissue>
    </source>
</reference>
<name>A0ABR1CRJ6_NECAM</name>
<evidence type="ECO:0000256" key="3">
    <source>
        <dbReference type="ARBA" id="ARBA00006347"/>
    </source>
</evidence>
<comment type="caution">
    <text evidence="14">The sequence shown here is derived from an EMBL/GenBank/DDBJ whole genome shotgun (WGS) entry which is preliminary data.</text>
</comment>
<comment type="subcellular location">
    <subcellularLocation>
        <location evidence="2">Endoplasmic reticulum lumen</location>
    </subcellularLocation>
</comment>
<dbReference type="InterPro" id="IPR005788">
    <property type="entry name" value="PDI_thioredoxin-like_dom"/>
</dbReference>
<evidence type="ECO:0000256" key="11">
    <source>
        <dbReference type="RuleBase" id="RU004208"/>
    </source>
</evidence>
<dbReference type="EC" id="5.3.4.1" evidence="4 12"/>
<dbReference type="PANTHER" id="PTHR18929">
    <property type="entry name" value="PROTEIN DISULFIDE ISOMERASE"/>
    <property type="match status" value="1"/>
</dbReference>
<accession>A0ABR1CRJ6</accession>
<evidence type="ECO:0000256" key="9">
    <source>
        <dbReference type="ARBA" id="ARBA00023235"/>
    </source>
</evidence>
<evidence type="ECO:0000256" key="7">
    <source>
        <dbReference type="ARBA" id="ARBA00022824"/>
    </source>
</evidence>
<evidence type="ECO:0000256" key="10">
    <source>
        <dbReference type="ARBA" id="ARBA00023284"/>
    </source>
</evidence>
<dbReference type="PRINTS" id="PR00421">
    <property type="entry name" value="THIOREDOXIN"/>
</dbReference>
<feature type="domain" description="Thioredoxin" evidence="13">
    <location>
        <begin position="541"/>
        <end position="672"/>
    </location>
</feature>
<evidence type="ECO:0000259" key="13">
    <source>
        <dbReference type="PROSITE" id="PS51352"/>
    </source>
</evidence>
<dbReference type="PROSITE" id="PS00194">
    <property type="entry name" value="THIOREDOXIN_1"/>
    <property type="match status" value="2"/>
</dbReference>
<dbReference type="PANTHER" id="PTHR18929:SF210">
    <property type="entry name" value="PROTEIN DISULFIDE-ISOMERASE A4"/>
    <property type="match status" value="1"/>
</dbReference>
<evidence type="ECO:0000256" key="6">
    <source>
        <dbReference type="ARBA" id="ARBA00022737"/>
    </source>
</evidence>
<keyword evidence="9 12" id="KW-0413">Isomerase</keyword>
<dbReference type="Proteomes" id="UP001303046">
    <property type="component" value="Unassembled WGS sequence"/>
</dbReference>
<evidence type="ECO:0000256" key="1">
    <source>
        <dbReference type="ARBA" id="ARBA00001182"/>
    </source>
</evidence>
<keyword evidence="15" id="KW-1185">Reference proteome</keyword>
<gene>
    <name evidence="14" type="primary">Necator_chrIII.g9814</name>
    <name evidence="14" type="ORF">RB195_009049</name>
</gene>
<evidence type="ECO:0000256" key="8">
    <source>
        <dbReference type="ARBA" id="ARBA00023157"/>
    </source>
</evidence>
<keyword evidence="5" id="KW-0732">Signal</keyword>
<comment type="similarity">
    <text evidence="3 11">Belongs to the protein disulfide isomerase family.</text>
</comment>
<keyword evidence="10" id="KW-0676">Redox-active center</keyword>
<evidence type="ECO:0000256" key="12">
    <source>
        <dbReference type="RuleBase" id="RU361130"/>
    </source>
</evidence>
<keyword evidence="6" id="KW-0677">Repeat</keyword>
<sequence length="681" mass="76910">MKLGTVTEAIALEANVTWYITLSHVIIICIRWRAKKFVHFNTAGFGSCSPEHGLCGLQHFKFISASMWLVAFAVLVLSSVCAEEKSDDNDATPQFEMEEGVYILHDKDFDDFVGENPTFLAKFYAPWCGHCKKLTPVYEKVAGKVSIPLAKIDATVETELAKRFEIQGYPTLKFWKDGEGPIDYEGGRQEEEIIAWINERTDPNYKPPPEEVVTLTSENFDDFVGNSVLTLVEFYAPWCGHCKKLAPEYEKAAKMLKAQGSHIKLAKVDATVEKTLAEKYGVSGFPTLKVMRNGRRFEYKGPREAYGIVKYMTEQALPAAKKLDGVFEVERFMVKDDVTIIGFFATESSSAFEAFSDAAEMLREEFKSMGYVSDPKAFKKYDAKPNDIIIFYPSLFQSKFEPKSRTFNKAGATPEELLSFFRDHSAPLVGKRTRSNVATRYSKLPLVVVYYNADFSLQYREGSEYWRQKVLNIAQKYQKDKYIFAVSDEEEFAEELESVGLADSGLEHNVIVFGYDGKKYPMDPNEFDDELEENLEGFMKKISGGKAKAFVKSAPPPRDDKGPVRTLVGSNFDKIVNDESKDVLIEFYAPWCGHCKAFEPKYKELAANLKKTQPNLIIAKMDATANDAPSAYSVGGFPTIYFAPSGKKSTPIKYEGNRDLDHLTKFMESNAVKSFQKKEEL</sequence>
<proteinExistence type="inferred from homology"/>
<protein>
    <recommendedName>
        <fullName evidence="4 12">Protein disulfide-isomerase</fullName>
        <ecNumber evidence="4 12">5.3.4.1</ecNumber>
    </recommendedName>
</protein>
<dbReference type="CDD" id="cd02961">
    <property type="entry name" value="PDI_a_family"/>
    <property type="match status" value="2"/>
</dbReference>
<dbReference type="SUPFAM" id="SSF52833">
    <property type="entry name" value="Thioredoxin-like"/>
    <property type="match status" value="5"/>
</dbReference>
<evidence type="ECO:0000256" key="2">
    <source>
        <dbReference type="ARBA" id="ARBA00004319"/>
    </source>
</evidence>
<feature type="domain" description="Thioredoxin" evidence="13">
    <location>
        <begin position="201"/>
        <end position="371"/>
    </location>
</feature>
<feature type="domain" description="Thioredoxin" evidence="13">
    <location>
        <begin position="86"/>
        <end position="199"/>
    </location>
</feature>
<dbReference type="PROSITE" id="PS51352">
    <property type="entry name" value="THIOREDOXIN_2"/>
    <property type="match status" value="3"/>
</dbReference>
<dbReference type="CDD" id="cd02995">
    <property type="entry name" value="PDI_a_PDI_a'_C"/>
    <property type="match status" value="1"/>
</dbReference>